<name>M0IT86_9EURY</name>
<dbReference type="RefSeq" id="WP_008317565.1">
    <property type="nucleotide sequence ID" value="NZ_AOLN01000001.1"/>
</dbReference>
<dbReference type="OrthoDB" id="350980at2157"/>
<dbReference type="AlphaFoldDB" id="M0IT86"/>
<gene>
    <name evidence="2" type="ORF">C440_01515</name>
</gene>
<evidence type="ECO:0000313" key="3">
    <source>
        <dbReference type="Proteomes" id="UP000011550"/>
    </source>
</evidence>
<proteinExistence type="predicted"/>
<dbReference type="EMBL" id="AOLN01000001">
    <property type="protein sequence ID" value="ELZ98993.1"/>
    <property type="molecule type" value="Genomic_DNA"/>
</dbReference>
<dbReference type="PROSITE" id="PS51318">
    <property type="entry name" value="TAT"/>
    <property type="match status" value="1"/>
</dbReference>
<dbReference type="PATRIC" id="fig|662479.7.peg.314"/>
<feature type="region of interest" description="Disordered" evidence="1">
    <location>
        <begin position="28"/>
        <end position="74"/>
    </location>
</feature>
<dbReference type="Proteomes" id="UP000011550">
    <property type="component" value="Unassembled WGS sequence"/>
</dbReference>
<comment type="caution">
    <text evidence="2">The sequence shown here is derived from an EMBL/GenBank/DDBJ whole genome shotgun (WGS) entry which is preliminary data.</text>
</comment>
<organism evidence="2 3">
    <name type="scientific">Haloferax mucosum ATCC BAA-1512</name>
    <dbReference type="NCBI Taxonomy" id="662479"/>
    <lineage>
        <taxon>Archaea</taxon>
        <taxon>Methanobacteriati</taxon>
        <taxon>Methanobacteriota</taxon>
        <taxon>Stenosarchaea group</taxon>
        <taxon>Halobacteria</taxon>
        <taxon>Halobacteriales</taxon>
        <taxon>Haloferacaceae</taxon>
        <taxon>Haloferax</taxon>
    </lineage>
</organism>
<feature type="compositionally biased region" description="Polar residues" evidence="1">
    <location>
        <begin position="55"/>
        <end position="74"/>
    </location>
</feature>
<accession>M0IT86</accession>
<evidence type="ECO:0000256" key="1">
    <source>
        <dbReference type="SAM" id="MobiDB-lite"/>
    </source>
</evidence>
<dbReference type="InterPro" id="IPR006311">
    <property type="entry name" value="TAT_signal"/>
</dbReference>
<keyword evidence="3" id="KW-1185">Reference proteome</keyword>
<protein>
    <submittedName>
        <fullName evidence="2">Uncharacterized protein</fullName>
    </submittedName>
</protein>
<sequence length="265" mass="28262">MSDDQDVSRRKLLLTAGGLGSTALVPSVAAAESDDTHKPTKAEVQQALAEMDMQPTKQSAGARSAVGTLSSSPSSLEDADIYVGENKNARTPMGKPFAVETYEESLTREAPPGFPKHYFDDDAVTADSVSTASLPSFYLRENFGELSFGEYSFKVGFGMGVDINASPKGFEAEASVDLHVGGATVSLSSFGIGYGKEGSMFCFSPSTKWNMIDIDFDVCPVISFKGSEFKVGGRLKVCAAPPCGPLNCKYCQKVYLDFSKHVPLP</sequence>
<reference evidence="2 3" key="1">
    <citation type="journal article" date="2014" name="PLoS Genet.">
        <title>Phylogenetically driven sequencing of extremely halophilic archaea reveals strategies for static and dynamic osmo-response.</title>
        <authorList>
            <person name="Becker E.A."/>
            <person name="Seitzer P.M."/>
            <person name="Tritt A."/>
            <person name="Larsen D."/>
            <person name="Krusor M."/>
            <person name="Yao A.I."/>
            <person name="Wu D."/>
            <person name="Madern D."/>
            <person name="Eisen J.A."/>
            <person name="Darling A.E."/>
            <person name="Facciotti M.T."/>
        </authorList>
    </citation>
    <scope>NUCLEOTIDE SEQUENCE [LARGE SCALE GENOMIC DNA]</scope>
    <source>
        <strain evidence="2 3">ATCC BAA-1512</strain>
    </source>
</reference>
<evidence type="ECO:0000313" key="2">
    <source>
        <dbReference type="EMBL" id="ELZ98993.1"/>
    </source>
</evidence>